<organism evidence="2 3">
    <name type="scientific">Bradyrhizobium agreste</name>
    <dbReference type="NCBI Taxonomy" id="2751811"/>
    <lineage>
        <taxon>Bacteria</taxon>
        <taxon>Pseudomonadati</taxon>
        <taxon>Pseudomonadota</taxon>
        <taxon>Alphaproteobacteria</taxon>
        <taxon>Hyphomicrobiales</taxon>
        <taxon>Nitrobacteraceae</taxon>
        <taxon>Bradyrhizobium</taxon>
    </lineage>
</organism>
<evidence type="ECO:0000313" key="2">
    <source>
        <dbReference type="EMBL" id="MBH5397257.1"/>
    </source>
</evidence>
<dbReference type="EMBL" id="JACCHP010000003">
    <property type="protein sequence ID" value="MBH5397257.1"/>
    <property type="molecule type" value="Genomic_DNA"/>
</dbReference>
<dbReference type="Proteomes" id="UP000807370">
    <property type="component" value="Unassembled WGS sequence"/>
</dbReference>
<dbReference type="Pfam" id="PF06527">
    <property type="entry name" value="TniQ"/>
    <property type="match status" value="1"/>
</dbReference>
<sequence length="268" mass="29960">MPSFVKLGQVFQPAPGEHLLSWLMRLCDANGIVLSDFAEQLVDIKASEFASIASRTEHSLVISCLTDTSEDIIREMMHLDLSAEITTFGGQSIPSSALERSKRRFAPGHLSRDRTPFLRALWAIRPITCDPTSGERLVDRCPCGHPFWWRDAHELLNCTACRADIRSIPSTQGTDNEIEASRFWASLYSMKASRREEVRDSLAPVFKNWTAVELVRLIEIARRVMGASDLTTGILLLKDWPKSVSSLHAPKRAALMRAVAELSREAAN</sequence>
<reference evidence="2 3" key="1">
    <citation type="submission" date="2020-07" db="EMBL/GenBank/DDBJ databases">
        <title>Bradyrhizobium diversity isolated from nodules of indigenous legumes of Western Australia.</title>
        <authorList>
            <person name="Klepa M.S."/>
        </authorList>
    </citation>
    <scope>NUCLEOTIDE SEQUENCE [LARGE SCALE GENOMIC DNA]</scope>
    <source>
        <strain evidence="2 3">CNPSo 4010</strain>
    </source>
</reference>
<comment type="caution">
    <text evidence="2">The sequence shown here is derived from an EMBL/GenBank/DDBJ whole genome shotgun (WGS) entry which is preliminary data.</text>
</comment>
<name>A0ABS0PJ77_9BRAD</name>
<evidence type="ECO:0000259" key="1">
    <source>
        <dbReference type="Pfam" id="PF06527"/>
    </source>
</evidence>
<protein>
    <submittedName>
        <fullName evidence="2">TniQ family protein</fullName>
    </submittedName>
</protein>
<keyword evidence="3" id="KW-1185">Reference proteome</keyword>
<gene>
    <name evidence="2" type="ORF">HZZ13_05545</name>
</gene>
<proteinExistence type="predicted"/>
<accession>A0ABS0PJ77</accession>
<dbReference type="RefSeq" id="WP_197958643.1">
    <property type="nucleotide sequence ID" value="NZ_JACCHP010000003.1"/>
</dbReference>
<dbReference type="InterPro" id="IPR009492">
    <property type="entry name" value="TniQ"/>
</dbReference>
<feature type="domain" description="TniQ" evidence="1">
    <location>
        <begin position="12"/>
        <end position="128"/>
    </location>
</feature>
<evidence type="ECO:0000313" key="3">
    <source>
        <dbReference type="Proteomes" id="UP000807370"/>
    </source>
</evidence>